<evidence type="ECO:0008006" key="6">
    <source>
        <dbReference type="Google" id="ProtNLM"/>
    </source>
</evidence>
<keyword evidence="5" id="KW-1185">Reference proteome</keyword>
<dbReference type="Pfam" id="PF24883">
    <property type="entry name" value="NPHP3_N"/>
    <property type="match status" value="1"/>
</dbReference>
<dbReference type="InterPro" id="IPR056884">
    <property type="entry name" value="NPHP3-like_N"/>
</dbReference>
<feature type="domain" description="DUF7791" evidence="3">
    <location>
        <begin position="375"/>
        <end position="498"/>
    </location>
</feature>
<dbReference type="InterPro" id="IPR056693">
    <property type="entry name" value="DUF7791"/>
</dbReference>
<dbReference type="RefSeq" id="XP_069226494.1">
    <property type="nucleotide sequence ID" value="XM_069376623.1"/>
</dbReference>
<reference evidence="4 5" key="1">
    <citation type="journal article" date="2020" name="Microbiol. Resour. Announc.">
        <title>Draft Genome Sequence of a Cladosporium Species Isolated from the Mesophotic Ascidian Didemnum maculosum.</title>
        <authorList>
            <person name="Gioti A."/>
            <person name="Siaperas R."/>
            <person name="Nikolaivits E."/>
            <person name="Le Goff G."/>
            <person name="Ouazzani J."/>
            <person name="Kotoulas G."/>
            <person name="Topakas E."/>
        </authorList>
    </citation>
    <scope>NUCLEOTIDE SEQUENCE [LARGE SCALE GENOMIC DNA]</scope>
    <source>
        <strain evidence="4 5">TM138-S3</strain>
    </source>
</reference>
<evidence type="ECO:0000313" key="5">
    <source>
        <dbReference type="Proteomes" id="UP000803884"/>
    </source>
</evidence>
<dbReference type="SUPFAM" id="SSF52540">
    <property type="entry name" value="P-loop containing nucleoside triphosphate hydrolases"/>
    <property type="match status" value="1"/>
</dbReference>
<accession>A0AB34KHY1</accession>
<evidence type="ECO:0000259" key="3">
    <source>
        <dbReference type="Pfam" id="PF25053"/>
    </source>
</evidence>
<dbReference type="PANTHER" id="PTHR10039:SF5">
    <property type="entry name" value="NACHT DOMAIN-CONTAINING PROTEIN"/>
    <property type="match status" value="1"/>
</dbReference>
<dbReference type="InterPro" id="IPR027417">
    <property type="entry name" value="P-loop_NTPase"/>
</dbReference>
<name>A0AB34KHY1_9PEZI</name>
<organism evidence="4 5">
    <name type="scientific">Cladosporium halotolerans</name>
    <dbReference type="NCBI Taxonomy" id="1052096"/>
    <lineage>
        <taxon>Eukaryota</taxon>
        <taxon>Fungi</taxon>
        <taxon>Dikarya</taxon>
        <taxon>Ascomycota</taxon>
        <taxon>Pezizomycotina</taxon>
        <taxon>Dothideomycetes</taxon>
        <taxon>Dothideomycetidae</taxon>
        <taxon>Cladosporiales</taxon>
        <taxon>Cladosporiaceae</taxon>
        <taxon>Cladosporium</taxon>
    </lineage>
</organism>
<dbReference type="PANTHER" id="PTHR10039">
    <property type="entry name" value="AMELOGENIN"/>
    <property type="match status" value="1"/>
</dbReference>
<evidence type="ECO:0000313" key="4">
    <source>
        <dbReference type="EMBL" id="KAL1583387.1"/>
    </source>
</evidence>
<evidence type="ECO:0000256" key="1">
    <source>
        <dbReference type="ARBA" id="ARBA00022737"/>
    </source>
</evidence>
<feature type="domain" description="Nephrocystin 3-like N-terminal" evidence="2">
    <location>
        <begin position="79"/>
        <end position="265"/>
    </location>
</feature>
<dbReference type="GeneID" id="96009461"/>
<protein>
    <recommendedName>
        <fullName evidence="6">NACHT domain-containing protein</fullName>
    </recommendedName>
</protein>
<dbReference type="Gene3D" id="3.40.50.300">
    <property type="entry name" value="P-loop containing nucleotide triphosphate hydrolases"/>
    <property type="match status" value="1"/>
</dbReference>
<dbReference type="AlphaFoldDB" id="A0AB34KHY1"/>
<dbReference type="EMBL" id="JAAQHG020000036">
    <property type="protein sequence ID" value="KAL1583387.1"/>
    <property type="molecule type" value="Genomic_DNA"/>
</dbReference>
<keyword evidence="1" id="KW-0677">Repeat</keyword>
<proteinExistence type="predicted"/>
<comment type="caution">
    <text evidence="4">The sequence shown here is derived from an EMBL/GenBank/DDBJ whole genome shotgun (WGS) entry which is preliminary data.</text>
</comment>
<dbReference type="Pfam" id="PF25053">
    <property type="entry name" value="DUF7791"/>
    <property type="match status" value="1"/>
</dbReference>
<sequence length="810" mass="92284">MPDKDPPAWKRWAHIHASDSARVHAGDNYNVIHNYPRETDGEASQESEEKVWIKALLEWLTFAEIEDRREQVPKAHGTTFKWIFEEDNDLGFVDWLRDGKGIFWINGKPASGKSTLMKFITQENGPEDPNGNRSSMLEHLSKDWADNTRLVIAPFWFWAAGSRLQRSLLGLYRTLLLHILEADSSLCRIAFPRWQSRFRAREPTMERVTAAMREVLRYEETGTRFLFVVDGMDEYESDSMGKADLAWLMLDMADSSRVKWVISSRPEAHFKTAFRSCRSLCLETLTKPDIREYVDTELSANPRLRDIFDHERDGIKEIANFIIDNAHGVFLWVALVVRLTLDGVNDHEEPLAIHDRIMLLPRELNEMFNHILMERIEERYRQEAFRYLLIARQCVASLDSRPMLADVMVAAQEASSYGIACELATSDLSKREATGMNFQDRVIRRCHGLLECDESRVNFLHRSLFDYLNQESREKSLLKPEAGEAFEVNTAIMAGLICGRRRFISIFPKASLVQAFFRFNKLAERSSGEHRSSLVETFDRIMAKENPTVGRVSKNVNPHWSNADGFRMFGGIAASITEPKNGLLALAVFMDGTLYLKEAIRKREISGAENMSLLLLFATLPYALPESGPFIIPDDYTGTPTILLENGADPAHFCGEWCPWSILLKEIVERPKSSQLTPWIPGTKMDRTAAALRLLGLFARKAPDLHKCSTMRVRRILISYTALEAIQELVGDYCCGGRRVQECRCLKARMLQIHAEDAVSLLETANADLQTPTRPPEASTAERRSLKSRYLQGGLFAKLLPSRSRSRTPG</sequence>
<dbReference type="Proteomes" id="UP000803884">
    <property type="component" value="Unassembled WGS sequence"/>
</dbReference>
<evidence type="ECO:0000259" key="2">
    <source>
        <dbReference type="Pfam" id="PF24883"/>
    </source>
</evidence>
<gene>
    <name evidence="4" type="ORF">WHR41_08019</name>
</gene>